<dbReference type="InterPro" id="IPR050534">
    <property type="entry name" value="Coronavir_polyprotein_1ab"/>
</dbReference>
<keyword evidence="3" id="KW-0347">Helicase</keyword>
<evidence type="ECO:0000313" key="8">
    <source>
        <dbReference type="WBParaSite" id="HPBE_0001894601-mRNA-1"/>
    </source>
</evidence>
<name>A0A183GAB5_HELPZ</name>
<dbReference type="Gene3D" id="3.40.50.300">
    <property type="entry name" value="P-loop containing nucleotide triphosphate hydrolases"/>
    <property type="match status" value="1"/>
</dbReference>
<dbReference type="OrthoDB" id="5863679at2759"/>
<reference evidence="6 7" key="1">
    <citation type="submission" date="2018-11" db="EMBL/GenBank/DDBJ databases">
        <authorList>
            <consortium name="Pathogen Informatics"/>
        </authorList>
    </citation>
    <scope>NUCLEOTIDE SEQUENCE [LARGE SCALE GENOMIC DNA]</scope>
</reference>
<accession>A0A3P8EW40</accession>
<keyword evidence="1" id="KW-0547">Nucleotide-binding</keyword>
<evidence type="ECO:0000256" key="1">
    <source>
        <dbReference type="ARBA" id="ARBA00022741"/>
    </source>
</evidence>
<dbReference type="GO" id="GO:0005524">
    <property type="term" value="F:ATP binding"/>
    <property type="evidence" value="ECO:0007669"/>
    <property type="project" value="UniProtKB-KW"/>
</dbReference>
<keyword evidence="2" id="KW-0378">Hydrolase</keyword>
<dbReference type="AlphaFoldDB" id="A0A183GAB5"/>
<dbReference type="PANTHER" id="PTHR43788:SF16">
    <property type="entry name" value="HELICASE WITH ZINC FINGER 2"/>
    <property type="match status" value="1"/>
</dbReference>
<dbReference type="EMBL" id="UZAH01031028">
    <property type="protein sequence ID" value="VDP13483.1"/>
    <property type="molecule type" value="Genomic_DNA"/>
</dbReference>
<feature type="domain" description="DNA2/NAM7 helicase helicase" evidence="5">
    <location>
        <begin position="23"/>
        <end position="263"/>
    </location>
</feature>
<evidence type="ECO:0000313" key="6">
    <source>
        <dbReference type="EMBL" id="VDP13483.1"/>
    </source>
</evidence>
<evidence type="ECO:0000313" key="7">
    <source>
        <dbReference type="Proteomes" id="UP000050761"/>
    </source>
</evidence>
<dbReference type="SUPFAM" id="SSF52540">
    <property type="entry name" value="P-loop containing nucleoside triphosphate hydrolases"/>
    <property type="match status" value="1"/>
</dbReference>
<dbReference type="WBParaSite" id="HPBE_0001894601-mRNA-1">
    <property type="protein sequence ID" value="HPBE_0001894601-mRNA-1"/>
    <property type="gene ID" value="HPBE_0001894601"/>
</dbReference>
<dbReference type="InterPro" id="IPR027417">
    <property type="entry name" value="P-loop_NTPase"/>
</dbReference>
<evidence type="ECO:0000259" key="5">
    <source>
        <dbReference type="Pfam" id="PF13086"/>
    </source>
</evidence>
<dbReference type="PANTHER" id="PTHR43788">
    <property type="entry name" value="DNA2/NAM7 HELICASE FAMILY MEMBER"/>
    <property type="match status" value="1"/>
</dbReference>
<dbReference type="Proteomes" id="UP000050761">
    <property type="component" value="Unassembled WGS sequence"/>
</dbReference>
<evidence type="ECO:0000256" key="4">
    <source>
        <dbReference type="ARBA" id="ARBA00022840"/>
    </source>
</evidence>
<evidence type="ECO:0000256" key="3">
    <source>
        <dbReference type="ARBA" id="ARBA00022806"/>
    </source>
</evidence>
<proteinExistence type="predicted"/>
<reference evidence="8" key="2">
    <citation type="submission" date="2019-09" db="UniProtKB">
        <authorList>
            <consortium name="WormBaseParasite"/>
        </authorList>
    </citation>
    <scope>IDENTIFICATION</scope>
</reference>
<gene>
    <name evidence="6" type="ORF">HPBE_LOCUS18946</name>
</gene>
<dbReference type="InterPro" id="IPR041677">
    <property type="entry name" value="DNA2/NAM7_AAA_11"/>
</dbReference>
<accession>A0A183GAB5</accession>
<organism evidence="7 8">
    <name type="scientific">Heligmosomoides polygyrus</name>
    <name type="common">Parasitic roundworm</name>
    <dbReference type="NCBI Taxonomy" id="6339"/>
    <lineage>
        <taxon>Eukaryota</taxon>
        <taxon>Metazoa</taxon>
        <taxon>Ecdysozoa</taxon>
        <taxon>Nematoda</taxon>
        <taxon>Chromadorea</taxon>
        <taxon>Rhabditida</taxon>
        <taxon>Rhabditina</taxon>
        <taxon>Rhabditomorpha</taxon>
        <taxon>Strongyloidea</taxon>
        <taxon>Heligmosomidae</taxon>
        <taxon>Heligmosomoides</taxon>
    </lineage>
</organism>
<sequence length="299" mass="32836">MRWYSMGNVCTNSVSYNGVVLQLQHDQIEAIKMSDAKHPVMGIQAAYGTGKTIIGALIAARAARSSGALVIVISTTNTAVAQFADTIMRLDEFKDIRVIRFISDTALMEGAPTTPMDLPAVLKELHEDKKLPLSPGDRSMCKNYQKGRAILENFLFQPNSTIFLSEKDREEYTMAEKEVSRLTRKVVKILFRVRTPNVLCLSTAALLNSTGKKGIFRGLLNNVEVVIGDEASQIPEPVFVAVANSLRDARHIYIGDVRQLAPHIRCPRTASPAQYGARGVIDLLASKEVVPVASLCTTY</sequence>
<keyword evidence="7" id="KW-1185">Reference proteome</keyword>
<dbReference type="GO" id="GO:0016787">
    <property type="term" value="F:hydrolase activity"/>
    <property type="evidence" value="ECO:0007669"/>
    <property type="project" value="UniProtKB-KW"/>
</dbReference>
<dbReference type="Pfam" id="PF13086">
    <property type="entry name" value="AAA_11"/>
    <property type="match status" value="1"/>
</dbReference>
<dbReference type="GO" id="GO:0043139">
    <property type="term" value="F:5'-3' DNA helicase activity"/>
    <property type="evidence" value="ECO:0007669"/>
    <property type="project" value="TreeGrafter"/>
</dbReference>
<evidence type="ECO:0000256" key="2">
    <source>
        <dbReference type="ARBA" id="ARBA00022801"/>
    </source>
</evidence>
<keyword evidence="4" id="KW-0067">ATP-binding</keyword>
<protein>
    <submittedName>
        <fullName evidence="8">AAA_11 domain-containing protein</fullName>
    </submittedName>
</protein>